<evidence type="ECO:0000313" key="2">
    <source>
        <dbReference type="Proteomes" id="UP000823749"/>
    </source>
</evidence>
<evidence type="ECO:0000313" key="1">
    <source>
        <dbReference type="EMBL" id="KAG5541775.1"/>
    </source>
</evidence>
<organism evidence="1 2">
    <name type="scientific">Rhododendron griersonianum</name>
    <dbReference type="NCBI Taxonomy" id="479676"/>
    <lineage>
        <taxon>Eukaryota</taxon>
        <taxon>Viridiplantae</taxon>
        <taxon>Streptophyta</taxon>
        <taxon>Embryophyta</taxon>
        <taxon>Tracheophyta</taxon>
        <taxon>Spermatophyta</taxon>
        <taxon>Magnoliopsida</taxon>
        <taxon>eudicotyledons</taxon>
        <taxon>Gunneridae</taxon>
        <taxon>Pentapetalae</taxon>
        <taxon>asterids</taxon>
        <taxon>Ericales</taxon>
        <taxon>Ericaceae</taxon>
        <taxon>Ericoideae</taxon>
        <taxon>Rhodoreae</taxon>
        <taxon>Rhododendron</taxon>
    </lineage>
</organism>
<sequence length="65" mass="7169">MGSLLCQLIRDGWLRPKEQSSSIVMRLGRRIDLGGGFSATIMGNHRGELPDGIEEVEGLWTRGQS</sequence>
<keyword evidence="2" id="KW-1185">Reference proteome</keyword>
<name>A0AAV6JRB2_9ERIC</name>
<dbReference type="Proteomes" id="UP000823749">
    <property type="component" value="Chromosome 7"/>
</dbReference>
<dbReference type="AlphaFoldDB" id="A0AAV6JRB2"/>
<comment type="caution">
    <text evidence="1">The sequence shown here is derived from an EMBL/GenBank/DDBJ whole genome shotgun (WGS) entry which is preliminary data.</text>
</comment>
<gene>
    <name evidence="1" type="ORF">RHGRI_021568</name>
</gene>
<accession>A0AAV6JRB2</accession>
<reference evidence="1" key="1">
    <citation type="submission" date="2020-08" db="EMBL/GenBank/DDBJ databases">
        <title>Plant Genome Project.</title>
        <authorList>
            <person name="Zhang R.-G."/>
        </authorList>
    </citation>
    <scope>NUCLEOTIDE SEQUENCE</scope>
    <source>
        <strain evidence="1">WSP0</strain>
        <tissue evidence="1">Leaf</tissue>
    </source>
</reference>
<protein>
    <submittedName>
        <fullName evidence="1">Uncharacterized protein</fullName>
    </submittedName>
</protein>
<proteinExistence type="predicted"/>
<dbReference type="EMBL" id="JACTNZ010000007">
    <property type="protein sequence ID" value="KAG5541775.1"/>
    <property type="molecule type" value="Genomic_DNA"/>
</dbReference>